<accession>A0A1D3DTB1</accession>
<comment type="caution">
    <text evidence="1">The sequence shown here is derived from an EMBL/GenBank/DDBJ whole genome shotgun (WGS) entry which is preliminary data.</text>
</comment>
<dbReference type="Proteomes" id="UP000095329">
    <property type="component" value="Unassembled WGS sequence"/>
</dbReference>
<dbReference type="AlphaFoldDB" id="A0A1D3DTB1"/>
<organism evidence="1 2">
    <name type="scientific">Streptomyces thermolilacinus SPC6</name>
    <dbReference type="NCBI Taxonomy" id="1306406"/>
    <lineage>
        <taxon>Bacteria</taxon>
        <taxon>Bacillati</taxon>
        <taxon>Actinomycetota</taxon>
        <taxon>Actinomycetes</taxon>
        <taxon>Kitasatosporales</taxon>
        <taxon>Streptomycetaceae</taxon>
        <taxon>Streptomyces</taxon>
    </lineage>
</organism>
<reference evidence="1 2" key="1">
    <citation type="journal article" date="2013" name="Genome Announc.">
        <title>Genome Sequence of Streptomyces violaceusniger Strain SPC6, a Halotolerant Streptomycete That Exhibits Rapid Growth and Development.</title>
        <authorList>
            <person name="Chen X."/>
            <person name="Zhang B."/>
            <person name="Zhang W."/>
            <person name="Wu X."/>
            <person name="Zhang M."/>
            <person name="Chen T."/>
            <person name="Liu G."/>
            <person name="Dyson P."/>
        </authorList>
    </citation>
    <scope>NUCLEOTIDE SEQUENCE [LARGE SCALE GENOMIC DNA]</scope>
    <source>
        <strain evidence="1 2">SPC6</strain>
    </source>
</reference>
<gene>
    <name evidence="1" type="ORF">J116_014840</name>
</gene>
<dbReference type="EMBL" id="ASHX02000001">
    <property type="protein sequence ID" value="OEJ95564.1"/>
    <property type="molecule type" value="Genomic_DNA"/>
</dbReference>
<dbReference type="OrthoDB" id="4205169at2"/>
<evidence type="ECO:0000313" key="1">
    <source>
        <dbReference type="EMBL" id="OEJ95564.1"/>
    </source>
</evidence>
<name>A0A1D3DTB1_9ACTN</name>
<dbReference type="RefSeq" id="WP_023587854.1">
    <property type="nucleotide sequence ID" value="NZ_ASHX02000001.1"/>
</dbReference>
<evidence type="ECO:0000313" key="2">
    <source>
        <dbReference type="Proteomes" id="UP000095329"/>
    </source>
</evidence>
<keyword evidence="2" id="KW-1185">Reference proteome</keyword>
<dbReference type="STRING" id="1306406.J116_014840"/>
<proteinExistence type="predicted"/>
<protein>
    <submittedName>
        <fullName evidence="1">Uncharacterized protein</fullName>
    </submittedName>
</protein>
<sequence>MANRPTDRWRASIAQEALEVAAGELDPECAGATELWPDLLLTPTDDALRAFEEDVRRLTDPSDQDVYGVIERVVLALNAVHDTEAERGHCGYETGEREQLCAYIDRTLTGHGVDVAALAARNGMGRHEITDRWRDW</sequence>
<dbReference type="eggNOG" id="ENOG50340C1">
    <property type="taxonomic scope" value="Bacteria"/>
</dbReference>